<feature type="compositionally biased region" description="Gly residues" evidence="1">
    <location>
        <begin position="79"/>
        <end position="88"/>
    </location>
</feature>
<protein>
    <submittedName>
        <fullName evidence="2">Uncharacterized protein</fullName>
    </submittedName>
</protein>
<dbReference type="EMBL" id="GL445494">
    <property type="protein sequence ID" value="EFN89518.1"/>
    <property type="molecule type" value="Genomic_DNA"/>
</dbReference>
<feature type="region of interest" description="Disordered" evidence="1">
    <location>
        <begin position="76"/>
        <end position="121"/>
    </location>
</feature>
<sequence length="121" mass="12752">MVGWWRASRERARTAVMCEYTWAGGPAPGLSDGWKANLESDGIRCGCLRPWREEVSPSPVDGLFADGLQTNIPPVVTAGGKGGMGKPGGARVLFPHNPTFDMKEGGMGRKGLSAALPPKAS</sequence>
<organism evidence="3">
    <name type="scientific">Harpegnathos saltator</name>
    <name type="common">Jerdon's jumping ant</name>
    <dbReference type="NCBI Taxonomy" id="610380"/>
    <lineage>
        <taxon>Eukaryota</taxon>
        <taxon>Metazoa</taxon>
        <taxon>Ecdysozoa</taxon>
        <taxon>Arthropoda</taxon>
        <taxon>Hexapoda</taxon>
        <taxon>Insecta</taxon>
        <taxon>Pterygota</taxon>
        <taxon>Neoptera</taxon>
        <taxon>Endopterygota</taxon>
        <taxon>Hymenoptera</taxon>
        <taxon>Apocrita</taxon>
        <taxon>Aculeata</taxon>
        <taxon>Formicoidea</taxon>
        <taxon>Formicidae</taxon>
        <taxon>Ponerinae</taxon>
        <taxon>Ponerini</taxon>
        <taxon>Harpegnathos</taxon>
    </lineage>
</organism>
<name>E2B462_HARSA</name>
<evidence type="ECO:0000256" key="1">
    <source>
        <dbReference type="SAM" id="MobiDB-lite"/>
    </source>
</evidence>
<evidence type="ECO:0000313" key="3">
    <source>
        <dbReference type="Proteomes" id="UP000008237"/>
    </source>
</evidence>
<dbReference type="Proteomes" id="UP000008237">
    <property type="component" value="Unassembled WGS sequence"/>
</dbReference>
<evidence type="ECO:0000313" key="2">
    <source>
        <dbReference type="EMBL" id="EFN89518.1"/>
    </source>
</evidence>
<accession>E2B462</accession>
<dbReference type="InParanoid" id="E2B462"/>
<keyword evidence="3" id="KW-1185">Reference proteome</keyword>
<gene>
    <name evidence="2" type="ORF">EAI_12054</name>
</gene>
<reference evidence="2 3" key="1">
    <citation type="journal article" date="2010" name="Science">
        <title>Genomic comparison of the ants Camponotus floridanus and Harpegnathos saltator.</title>
        <authorList>
            <person name="Bonasio R."/>
            <person name="Zhang G."/>
            <person name="Ye C."/>
            <person name="Mutti N.S."/>
            <person name="Fang X."/>
            <person name="Qin N."/>
            <person name="Donahue G."/>
            <person name="Yang P."/>
            <person name="Li Q."/>
            <person name="Li C."/>
            <person name="Zhang P."/>
            <person name="Huang Z."/>
            <person name="Berger S.L."/>
            <person name="Reinberg D."/>
            <person name="Wang J."/>
            <person name="Liebig J."/>
        </authorList>
    </citation>
    <scope>NUCLEOTIDE SEQUENCE [LARGE SCALE GENOMIC DNA]</scope>
    <source>
        <strain evidence="2 3">R22 G/1</strain>
    </source>
</reference>
<proteinExistence type="predicted"/>
<dbReference type="AlphaFoldDB" id="E2B462"/>